<evidence type="ECO:0000313" key="3">
    <source>
        <dbReference type="Proteomes" id="UP001341444"/>
    </source>
</evidence>
<dbReference type="RefSeq" id="WP_198160322.1">
    <property type="nucleotide sequence ID" value="NZ_JARMAB010000012.1"/>
</dbReference>
<keyword evidence="3" id="KW-1185">Reference proteome</keyword>
<proteinExistence type="predicted"/>
<evidence type="ECO:0000313" key="2">
    <source>
        <dbReference type="EMBL" id="MED1203454.1"/>
    </source>
</evidence>
<reference evidence="2 3" key="1">
    <citation type="submission" date="2023-03" db="EMBL/GenBank/DDBJ databases">
        <title>Bacillus Genome Sequencing.</title>
        <authorList>
            <person name="Dunlap C."/>
        </authorList>
    </citation>
    <scope>NUCLEOTIDE SEQUENCE [LARGE SCALE GENOMIC DNA]</scope>
    <source>
        <strain evidence="2 3">B-23453</strain>
    </source>
</reference>
<dbReference type="InterPro" id="IPR006151">
    <property type="entry name" value="Shikm_DH/Glu-tRNA_Rdtase"/>
</dbReference>
<gene>
    <name evidence="2" type="ORF">P4T90_10220</name>
</gene>
<dbReference type="Pfam" id="PF01488">
    <property type="entry name" value="Shikimate_DH"/>
    <property type="match status" value="1"/>
</dbReference>
<dbReference type="InterPro" id="IPR036291">
    <property type="entry name" value="NAD(P)-bd_dom_sf"/>
</dbReference>
<evidence type="ECO:0000259" key="1">
    <source>
        <dbReference type="Pfam" id="PF01488"/>
    </source>
</evidence>
<feature type="domain" description="Quinate/shikimate 5-dehydrogenase/glutamyl-tRNA reductase" evidence="1">
    <location>
        <begin position="106"/>
        <end position="193"/>
    </location>
</feature>
<protein>
    <submittedName>
        <fullName evidence="2">NAD(P)-binding domain-containing protein</fullName>
    </submittedName>
</protein>
<accession>A0ABU6MGA5</accession>
<sequence>MQGAKNKTAAIISMTAKKSSDFRVLPRREALGFTAINFLVTDLDQARECLLMIDGRVEYILIDVEQKQHVPLVEEARRIIKQSRIITCKPNDATIESCDLLVRHYFNDEIENKSVLVIGSGNLSTKTALRLAERNAKVSMYSRSYTKTKKIAEALNLILPKYTLHQIHAMKELAEQQEPFDIIISFLSAENIVGPEYLLLIKEDTLVIDGGVNNFQASFIKEALKQGASCYRLDVRIAFLYNLLFLSNEVDSFFICIMGRKTLDGVDFVSGGIIGNAGDIIVDRINNPTQIIGIADGYGGVKSKADYTKEDERRINDIHNNPALFEKADTPDSE</sequence>
<dbReference type="Proteomes" id="UP001341444">
    <property type="component" value="Unassembled WGS sequence"/>
</dbReference>
<comment type="caution">
    <text evidence="2">The sequence shown here is derived from an EMBL/GenBank/DDBJ whole genome shotgun (WGS) entry which is preliminary data.</text>
</comment>
<dbReference type="Gene3D" id="3.40.50.720">
    <property type="entry name" value="NAD(P)-binding Rossmann-like Domain"/>
    <property type="match status" value="1"/>
</dbReference>
<name>A0ABU6MGA5_9BACI</name>
<dbReference type="SUPFAM" id="SSF51735">
    <property type="entry name" value="NAD(P)-binding Rossmann-fold domains"/>
    <property type="match status" value="1"/>
</dbReference>
<organism evidence="2 3">
    <name type="scientific">Heyndrickxia acidicola</name>
    <dbReference type="NCBI Taxonomy" id="209389"/>
    <lineage>
        <taxon>Bacteria</taxon>
        <taxon>Bacillati</taxon>
        <taxon>Bacillota</taxon>
        <taxon>Bacilli</taxon>
        <taxon>Bacillales</taxon>
        <taxon>Bacillaceae</taxon>
        <taxon>Heyndrickxia</taxon>
    </lineage>
</organism>
<dbReference type="EMBL" id="JARMAB010000012">
    <property type="protein sequence ID" value="MED1203454.1"/>
    <property type="molecule type" value="Genomic_DNA"/>
</dbReference>